<keyword evidence="2" id="KW-1185">Reference proteome</keyword>
<reference evidence="1" key="1">
    <citation type="submission" date="2022-01" db="EMBL/GenBank/DDBJ databases">
        <title>Nocardioidaceae gen. sp. A5X3R13.</title>
        <authorList>
            <person name="Lopez Marin M.A."/>
            <person name="Uhlik O."/>
        </authorList>
    </citation>
    <scope>NUCLEOTIDE SEQUENCE</scope>
    <source>
        <strain evidence="1">A5X3R13</strain>
    </source>
</reference>
<organism evidence="1 2">
    <name type="scientific">Solicola gregarius</name>
    <dbReference type="NCBI Taxonomy" id="2908642"/>
    <lineage>
        <taxon>Bacteria</taxon>
        <taxon>Bacillati</taxon>
        <taxon>Actinomycetota</taxon>
        <taxon>Actinomycetes</taxon>
        <taxon>Propionibacteriales</taxon>
        <taxon>Nocardioidaceae</taxon>
        <taxon>Solicola</taxon>
    </lineage>
</organism>
<gene>
    <name evidence="1" type="ORF">L0C25_21180</name>
</gene>
<dbReference type="RefSeq" id="WP_271633770.1">
    <property type="nucleotide sequence ID" value="NZ_CP094970.1"/>
</dbReference>
<evidence type="ECO:0000313" key="2">
    <source>
        <dbReference type="Proteomes" id="UP001164390"/>
    </source>
</evidence>
<proteinExistence type="predicted"/>
<dbReference type="EMBL" id="CP094970">
    <property type="protein sequence ID" value="UYM05006.1"/>
    <property type="molecule type" value="Genomic_DNA"/>
</dbReference>
<evidence type="ECO:0000313" key="1">
    <source>
        <dbReference type="EMBL" id="UYM05006.1"/>
    </source>
</evidence>
<protein>
    <submittedName>
        <fullName evidence="1">Uncharacterized protein</fullName>
    </submittedName>
</protein>
<dbReference type="InterPro" id="IPR006311">
    <property type="entry name" value="TAT_signal"/>
</dbReference>
<dbReference type="PROSITE" id="PS51318">
    <property type="entry name" value="TAT"/>
    <property type="match status" value="1"/>
</dbReference>
<dbReference type="AlphaFoldDB" id="A0AA46YKZ0"/>
<name>A0AA46YKZ0_9ACTN</name>
<accession>A0AA46YKZ0</accession>
<dbReference type="PROSITE" id="PS51257">
    <property type="entry name" value="PROKAR_LIPOPROTEIN"/>
    <property type="match status" value="1"/>
</dbReference>
<sequence>MVARHVTRRTLLRGSAGGLAATTFAGSAATLLGGCSGDDAEGGDLTFWNFYGPADDGNPQSKWFVALVDEWNANNDVKIKLHYLPPAEYFSGTPLQTAFQGVRARTSS</sequence>
<dbReference type="KEGG" id="sgrg:L0C25_21180"/>
<dbReference type="Proteomes" id="UP001164390">
    <property type="component" value="Chromosome"/>
</dbReference>
<dbReference type="Gene3D" id="3.40.190.10">
    <property type="entry name" value="Periplasmic binding protein-like II"/>
    <property type="match status" value="1"/>
</dbReference>
<dbReference type="SUPFAM" id="SSF53850">
    <property type="entry name" value="Periplasmic binding protein-like II"/>
    <property type="match status" value="1"/>
</dbReference>